<gene>
    <name evidence="2" type="ORF">Tci_046519</name>
</gene>
<sequence length="247" mass="29366">MINTWDLLEKEFIWQFCSPFKTAKKLKEIRNFKQEIEETLYHAWERYSDLLYKCPQHDLNCQQKVHIFYTGLEICTRKMLDSRGFITLMTPAQDLISIQVMADHSHNWYDETTTKEKINDSPDNIDVIQEGFKEAHPTKECPLKKEDNAEKKSRQERQWVRKTCRSRFLPMPFLGHLKEQMGSPYRTREIVCMIENPEEAHKMKARKDERDMDVGSSCYEANFKTVSTHNYVENGLKIGTYFDDISF</sequence>
<proteinExistence type="predicted"/>
<evidence type="ECO:0000313" key="2">
    <source>
        <dbReference type="EMBL" id="GEU74541.1"/>
    </source>
</evidence>
<protein>
    <recommendedName>
        <fullName evidence="1">Retrotransposon gag domain-containing protein</fullName>
    </recommendedName>
</protein>
<feature type="domain" description="Retrotransposon gag" evidence="1">
    <location>
        <begin position="3"/>
        <end position="73"/>
    </location>
</feature>
<name>A0A6L2MKK9_TANCI</name>
<dbReference type="PANTHER" id="PTHR33223:SF11">
    <property type="entry name" value="ELEMENT PROTEIN, PUTATIVE-RELATED"/>
    <property type="match status" value="1"/>
</dbReference>
<comment type="caution">
    <text evidence="2">The sequence shown here is derived from an EMBL/GenBank/DDBJ whole genome shotgun (WGS) entry which is preliminary data.</text>
</comment>
<organism evidence="2">
    <name type="scientific">Tanacetum cinerariifolium</name>
    <name type="common">Dalmatian daisy</name>
    <name type="synonym">Chrysanthemum cinerariifolium</name>
    <dbReference type="NCBI Taxonomy" id="118510"/>
    <lineage>
        <taxon>Eukaryota</taxon>
        <taxon>Viridiplantae</taxon>
        <taxon>Streptophyta</taxon>
        <taxon>Embryophyta</taxon>
        <taxon>Tracheophyta</taxon>
        <taxon>Spermatophyta</taxon>
        <taxon>Magnoliopsida</taxon>
        <taxon>eudicotyledons</taxon>
        <taxon>Gunneridae</taxon>
        <taxon>Pentapetalae</taxon>
        <taxon>asterids</taxon>
        <taxon>campanulids</taxon>
        <taxon>Asterales</taxon>
        <taxon>Asteraceae</taxon>
        <taxon>Asteroideae</taxon>
        <taxon>Anthemideae</taxon>
        <taxon>Anthemidinae</taxon>
        <taxon>Tanacetum</taxon>
    </lineage>
</organism>
<dbReference type="PANTHER" id="PTHR33223">
    <property type="entry name" value="CCHC-TYPE DOMAIN-CONTAINING PROTEIN"/>
    <property type="match status" value="1"/>
</dbReference>
<dbReference type="EMBL" id="BKCJ010006905">
    <property type="protein sequence ID" value="GEU74541.1"/>
    <property type="molecule type" value="Genomic_DNA"/>
</dbReference>
<reference evidence="2" key="1">
    <citation type="journal article" date="2019" name="Sci. Rep.">
        <title>Draft genome of Tanacetum cinerariifolium, the natural source of mosquito coil.</title>
        <authorList>
            <person name="Yamashiro T."/>
            <person name="Shiraishi A."/>
            <person name="Satake H."/>
            <person name="Nakayama K."/>
        </authorList>
    </citation>
    <scope>NUCLEOTIDE SEQUENCE</scope>
</reference>
<dbReference type="InterPro" id="IPR005162">
    <property type="entry name" value="Retrotrans_gag_dom"/>
</dbReference>
<dbReference type="AlphaFoldDB" id="A0A6L2MKK9"/>
<accession>A0A6L2MKK9</accession>
<evidence type="ECO:0000259" key="1">
    <source>
        <dbReference type="Pfam" id="PF03732"/>
    </source>
</evidence>
<dbReference type="Pfam" id="PF03732">
    <property type="entry name" value="Retrotrans_gag"/>
    <property type="match status" value="1"/>
</dbReference>